<accession>A0A5N4ANR9</accession>
<dbReference type="GO" id="GO:0008083">
    <property type="term" value="F:growth factor activity"/>
    <property type="evidence" value="ECO:0007669"/>
    <property type="project" value="UniProtKB-KW"/>
</dbReference>
<feature type="region of interest" description="Disordered" evidence="5">
    <location>
        <begin position="75"/>
        <end position="94"/>
    </location>
</feature>
<dbReference type="SMART" id="SM00141">
    <property type="entry name" value="PDGF"/>
    <property type="match status" value="1"/>
</dbReference>
<comment type="similarity">
    <text evidence="1 4">Belongs to the PDGF/VEGF growth factor family.</text>
</comment>
<feature type="domain" description="Platelet-derived growth factor (PDGF) family profile" evidence="7">
    <location>
        <begin position="169"/>
        <end position="242"/>
    </location>
</feature>
<sequence>MYFIDVNVIMLLLLLNVVLMCRCANGDDDDFIMYPEDDFRHSNRYHHPHESTFQHSPEFHRNHPNLPYPGHSYHYHHNNHHHHHSHNFPPEEKVSTSNLSSIPLEFILKYNNFNEVNDILHNLVEGNIQEKNGPILLESRFGDERNAAVVPKAANCMPELQTVQIAPTDDPSVIYIPSCTRIERCAGCCTHSLLSCQPVETETVSFQLFKTQFQGGSKLKFMSKEIVTVEKHTKCKCSCKVQAKHCNKFQEYRSNECSCSCTNRDEEKKCDKDSSLKLWNPEICVCQCRNIVQCSTGYQFDTLKCRCTQILLRRRYAELSPSESNPSKPQPLPVLPMQDEEDEKN</sequence>
<dbReference type="PROSITE" id="PS50278">
    <property type="entry name" value="PDGF_2"/>
    <property type="match status" value="1"/>
</dbReference>
<dbReference type="GO" id="GO:0005615">
    <property type="term" value="C:extracellular space"/>
    <property type="evidence" value="ECO:0007669"/>
    <property type="project" value="TreeGrafter"/>
</dbReference>
<organism evidence="8 9">
    <name type="scientific">Photinus pyralis</name>
    <name type="common">Common eastern firefly</name>
    <name type="synonym">Lampyris pyralis</name>
    <dbReference type="NCBI Taxonomy" id="7054"/>
    <lineage>
        <taxon>Eukaryota</taxon>
        <taxon>Metazoa</taxon>
        <taxon>Ecdysozoa</taxon>
        <taxon>Arthropoda</taxon>
        <taxon>Hexapoda</taxon>
        <taxon>Insecta</taxon>
        <taxon>Pterygota</taxon>
        <taxon>Neoptera</taxon>
        <taxon>Endopterygota</taxon>
        <taxon>Coleoptera</taxon>
        <taxon>Polyphaga</taxon>
        <taxon>Elateriformia</taxon>
        <taxon>Elateroidea</taxon>
        <taxon>Lampyridae</taxon>
        <taxon>Lampyrinae</taxon>
        <taxon>Photinus</taxon>
    </lineage>
</organism>
<proteinExistence type="inferred from homology"/>
<feature type="signal peptide" evidence="6">
    <location>
        <begin position="1"/>
        <end position="26"/>
    </location>
</feature>
<feature type="compositionally biased region" description="Basic residues" evidence="5">
    <location>
        <begin position="75"/>
        <end position="86"/>
    </location>
</feature>
<keyword evidence="9" id="KW-1185">Reference proteome</keyword>
<dbReference type="PANTHER" id="PTHR11633:SF1">
    <property type="entry name" value="LD28763P"/>
    <property type="match status" value="1"/>
</dbReference>
<keyword evidence="3" id="KW-0497">Mitogen</keyword>
<dbReference type="Proteomes" id="UP000327044">
    <property type="component" value="Unassembled WGS sequence"/>
</dbReference>
<keyword evidence="2 4" id="KW-0339">Growth factor</keyword>
<dbReference type="Pfam" id="PF00341">
    <property type="entry name" value="PDGF"/>
    <property type="match status" value="1"/>
</dbReference>
<feature type="region of interest" description="Disordered" evidence="5">
    <location>
        <begin position="318"/>
        <end position="345"/>
    </location>
</feature>
<evidence type="ECO:0000259" key="7">
    <source>
        <dbReference type="PROSITE" id="PS50278"/>
    </source>
</evidence>
<evidence type="ECO:0000313" key="8">
    <source>
        <dbReference type="EMBL" id="KAB0798933.1"/>
    </source>
</evidence>
<dbReference type="OrthoDB" id="8878063at2759"/>
<dbReference type="InParanoid" id="A0A5N4ANR9"/>
<dbReference type="Gene3D" id="2.10.90.10">
    <property type="entry name" value="Cystine-knot cytokines"/>
    <property type="match status" value="1"/>
</dbReference>
<dbReference type="AlphaFoldDB" id="A0A5N4ANR9"/>
<dbReference type="InterPro" id="IPR029034">
    <property type="entry name" value="Cystine-knot_cytokine"/>
</dbReference>
<protein>
    <recommendedName>
        <fullName evidence="7">Platelet-derived growth factor (PDGF) family profile domain-containing protein</fullName>
    </recommendedName>
</protein>
<feature type="chain" id="PRO_5024332385" description="Platelet-derived growth factor (PDGF) family profile domain-containing protein" evidence="6">
    <location>
        <begin position="27"/>
        <end position="345"/>
    </location>
</feature>
<dbReference type="GO" id="GO:0051781">
    <property type="term" value="P:positive regulation of cell division"/>
    <property type="evidence" value="ECO:0007669"/>
    <property type="project" value="UniProtKB-KW"/>
</dbReference>
<evidence type="ECO:0000256" key="1">
    <source>
        <dbReference type="ARBA" id="ARBA00006686"/>
    </source>
</evidence>
<reference evidence="8 9" key="1">
    <citation type="journal article" date="2018" name="Elife">
        <title>Firefly genomes illuminate parallel origins of bioluminescence in beetles.</title>
        <authorList>
            <person name="Fallon T.R."/>
            <person name="Lower S.E."/>
            <person name="Chang C.H."/>
            <person name="Bessho-Uehara M."/>
            <person name="Martin G.J."/>
            <person name="Bewick A.J."/>
            <person name="Behringer M."/>
            <person name="Debat H.J."/>
            <person name="Wong I."/>
            <person name="Day J.C."/>
            <person name="Suvorov A."/>
            <person name="Silva C.J."/>
            <person name="Stanger-Hall K.F."/>
            <person name="Hall D.W."/>
            <person name="Schmitz R.J."/>
            <person name="Nelson D.R."/>
            <person name="Lewis S.M."/>
            <person name="Shigenobu S."/>
            <person name="Bybee S.M."/>
            <person name="Larracuente A.M."/>
            <person name="Oba Y."/>
            <person name="Weng J.K."/>
        </authorList>
    </citation>
    <scope>NUCLEOTIDE SEQUENCE [LARGE SCALE GENOMIC DNA]</scope>
    <source>
        <strain evidence="8">1611_PpyrPB1</strain>
        <tissue evidence="8">Whole body</tissue>
    </source>
</reference>
<gene>
    <name evidence="8" type="ORF">PPYR_06813</name>
</gene>
<keyword evidence="6" id="KW-0732">Signal</keyword>
<evidence type="ECO:0000256" key="3">
    <source>
        <dbReference type="ARBA" id="ARBA00023246"/>
    </source>
</evidence>
<dbReference type="GO" id="GO:0016020">
    <property type="term" value="C:membrane"/>
    <property type="evidence" value="ECO:0007669"/>
    <property type="project" value="InterPro"/>
</dbReference>
<evidence type="ECO:0000256" key="6">
    <source>
        <dbReference type="SAM" id="SignalP"/>
    </source>
</evidence>
<dbReference type="SUPFAM" id="SSF57501">
    <property type="entry name" value="Cystine-knot cytokines"/>
    <property type="match status" value="1"/>
</dbReference>
<dbReference type="PANTHER" id="PTHR11633">
    <property type="entry name" value="PLATELET-DERIVED GROWTH FACTOR"/>
    <property type="match status" value="1"/>
</dbReference>
<evidence type="ECO:0000256" key="4">
    <source>
        <dbReference type="RuleBase" id="RU003818"/>
    </source>
</evidence>
<evidence type="ECO:0000256" key="5">
    <source>
        <dbReference type="SAM" id="MobiDB-lite"/>
    </source>
</evidence>
<comment type="caution">
    <text evidence="8">The sequence shown here is derived from an EMBL/GenBank/DDBJ whole genome shotgun (WGS) entry which is preliminary data.</text>
</comment>
<evidence type="ECO:0000313" key="9">
    <source>
        <dbReference type="Proteomes" id="UP000327044"/>
    </source>
</evidence>
<dbReference type="InterPro" id="IPR000072">
    <property type="entry name" value="PDGF/VEGF_dom"/>
</dbReference>
<dbReference type="EMBL" id="VVIM01000005">
    <property type="protein sequence ID" value="KAB0798933.1"/>
    <property type="molecule type" value="Genomic_DNA"/>
</dbReference>
<dbReference type="GO" id="GO:0008284">
    <property type="term" value="P:positive regulation of cell population proliferation"/>
    <property type="evidence" value="ECO:0007669"/>
    <property type="project" value="TreeGrafter"/>
</dbReference>
<evidence type="ECO:0000256" key="2">
    <source>
        <dbReference type="ARBA" id="ARBA00023030"/>
    </source>
</evidence>
<name>A0A5N4ANR9_PHOPY</name>
<dbReference type="GO" id="GO:0070851">
    <property type="term" value="F:growth factor receptor binding"/>
    <property type="evidence" value="ECO:0007669"/>
    <property type="project" value="TreeGrafter"/>
</dbReference>